<evidence type="ECO:0000313" key="1">
    <source>
        <dbReference type="EMBL" id="KAK9736081.1"/>
    </source>
</evidence>
<dbReference type="Proteomes" id="UP001458880">
    <property type="component" value="Unassembled WGS sequence"/>
</dbReference>
<comment type="caution">
    <text evidence="1">The sequence shown here is derived from an EMBL/GenBank/DDBJ whole genome shotgun (WGS) entry which is preliminary data.</text>
</comment>
<dbReference type="AlphaFoldDB" id="A0AAW1LN57"/>
<evidence type="ECO:0008006" key="3">
    <source>
        <dbReference type="Google" id="ProtNLM"/>
    </source>
</evidence>
<evidence type="ECO:0000313" key="2">
    <source>
        <dbReference type="Proteomes" id="UP001458880"/>
    </source>
</evidence>
<organism evidence="1 2">
    <name type="scientific">Popillia japonica</name>
    <name type="common">Japanese beetle</name>
    <dbReference type="NCBI Taxonomy" id="7064"/>
    <lineage>
        <taxon>Eukaryota</taxon>
        <taxon>Metazoa</taxon>
        <taxon>Ecdysozoa</taxon>
        <taxon>Arthropoda</taxon>
        <taxon>Hexapoda</taxon>
        <taxon>Insecta</taxon>
        <taxon>Pterygota</taxon>
        <taxon>Neoptera</taxon>
        <taxon>Endopterygota</taxon>
        <taxon>Coleoptera</taxon>
        <taxon>Polyphaga</taxon>
        <taxon>Scarabaeiformia</taxon>
        <taxon>Scarabaeidae</taxon>
        <taxon>Rutelinae</taxon>
        <taxon>Popillia</taxon>
    </lineage>
</organism>
<accession>A0AAW1LN57</accession>
<reference evidence="1 2" key="1">
    <citation type="journal article" date="2024" name="BMC Genomics">
        <title>De novo assembly and annotation of Popillia japonica's genome with initial clues to its potential as an invasive pest.</title>
        <authorList>
            <person name="Cucini C."/>
            <person name="Boschi S."/>
            <person name="Funari R."/>
            <person name="Cardaioli E."/>
            <person name="Iannotti N."/>
            <person name="Marturano G."/>
            <person name="Paoli F."/>
            <person name="Bruttini M."/>
            <person name="Carapelli A."/>
            <person name="Frati F."/>
            <person name="Nardi F."/>
        </authorList>
    </citation>
    <scope>NUCLEOTIDE SEQUENCE [LARGE SCALE GENOMIC DNA]</scope>
    <source>
        <strain evidence="1">DMR45628</strain>
    </source>
</reference>
<proteinExistence type="predicted"/>
<sequence>MELVLFIFTRCSQDLVMGVQVKQIHLLGKLLSTVILLFDSVSTCLCFDSRRRTVKAVEVFVFNRKEKSHMNNAKSLWKQFS</sequence>
<name>A0AAW1LN57_POPJA</name>
<dbReference type="EMBL" id="JASPKY010000118">
    <property type="protein sequence ID" value="KAK9736081.1"/>
    <property type="molecule type" value="Genomic_DNA"/>
</dbReference>
<gene>
    <name evidence="1" type="ORF">QE152_g12784</name>
</gene>
<keyword evidence="2" id="KW-1185">Reference proteome</keyword>
<protein>
    <recommendedName>
        <fullName evidence="3">Secreted protein</fullName>
    </recommendedName>
</protein>